<evidence type="ECO:0000256" key="7">
    <source>
        <dbReference type="ARBA" id="ARBA00022723"/>
    </source>
</evidence>
<comment type="similarity">
    <text evidence="4 15">Belongs to the glycosyl hydrolase 13 family.</text>
</comment>
<dbReference type="InterPro" id="IPR017853">
    <property type="entry name" value="GH"/>
</dbReference>
<name>A0A084WLP1_ANOSI</name>
<evidence type="ECO:0000259" key="17">
    <source>
        <dbReference type="SMART" id="SM00632"/>
    </source>
</evidence>
<reference evidence="19 21" key="1">
    <citation type="journal article" date="2014" name="BMC Genomics">
        <title>Genome sequence of Anopheles sinensis provides insight into genetics basis of mosquito competence for malaria parasites.</title>
        <authorList>
            <person name="Zhou D."/>
            <person name="Zhang D."/>
            <person name="Ding G."/>
            <person name="Shi L."/>
            <person name="Hou Q."/>
            <person name="Ye Y."/>
            <person name="Xu Y."/>
            <person name="Zhou H."/>
            <person name="Xiong C."/>
            <person name="Li S."/>
            <person name="Yu J."/>
            <person name="Hong S."/>
            <person name="Yu X."/>
            <person name="Zou P."/>
            <person name="Chen C."/>
            <person name="Chang X."/>
            <person name="Wang W."/>
            <person name="Lv Y."/>
            <person name="Sun Y."/>
            <person name="Ma L."/>
            <person name="Shen B."/>
            <person name="Zhu C."/>
        </authorList>
    </citation>
    <scope>NUCLEOTIDE SEQUENCE [LARGE SCALE GENOMIC DNA]</scope>
</reference>
<evidence type="ECO:0000256" key="15">
    <source>
        <dbReference type="RuleBase" id="RU003615"/>
    </source>
</evidence>
<dbReference type="Proteomes" id="UP000030765">
    <property type="component" value="Unassembled WGS sequence"/>
</dbReference>
<dbReference type="EnsemblMetazoa" id="ASIC019382-RA">
    <property type="protein sequence ID" value="ASIC019382-PA"/>
    <property type="gene ID" value="ASIC019382"/>
</dbReference>
<evidence type="ECO:0000259" key="18">
    <source>
        <dbReference type="SMART" id="SM00642"/>
    </source>
</evidence>
<dbReference type="Gene3D" id="2.60.40.1180">
    <property type="entry name" value="Golgi alpha-mannosidase II"/>
    <property type="match status" value="1"/>
</dbReference>
<evidence type="ECO:0000256" key="3">
    <source>
        <dbReference type="ARBA" id="ARBA00001923"/>
    </source>
</evidence>
<keyword evidence="7" id="KW-0479">Metal-binding</keyword>
<dbReference type="SUPFAM" id="SSF51011">
    <property type="entry name" value="Glycosyl hydrolase domain"/>
    <property type="match status" value="1"/>
</dbReference>
<dbReference type="VEuPathDB" id="VectorBase:ASIC019382"/>
<dbReference type="OrthoDB" id="550577at2759"/>
<dbReference type="VEuPathDB" id="VectorBase:ASIS023728"/>
<evidence type="ECO:0000256" key="1">
    <source>
        <dbReference type="ARBA" id="ARBA00000548"/>
    </source>
</evidence>
<dbReference type="GO" id="GO:0046872">
    <property type="term" value="F:metal ion binding"/>
    <property type="evidence" value="ECO:0007669"/>
    <property type="project" value="UniProtKB-KW"/>
</dbReference>
<dbReference type="SUPFAM" id="SSF51445">
    <property type="entry name" value="(Trans)glycosidases"/>
    <property type="match status" value="1"/>
</dbReference>
<evidence type="ECO:0000256" key="5">
    <source>
        <dbReference type="ARBA" id="ARBA00011245"/>
    </source>
</evidence>
<comment type="catalytic activity">
    <reaction evidence="1">
        <text>Endohydrolysis of (1-&gt;4)-alpha-D-glucosidic linkages in polysaccharides containing three or more (1-&gt;4)-alpha-linked D-glucose units.</text>
        <dbReference type="EC" id="3.2.1.1"/>
    </reaction>
</comment>
<organism evidence="19">
    <name type="scientific">Anopheles sinensis</name>
    <name type="common">Mosquito</name>
    <dbReference type="NCBI Taxonomy" id="74873"/>
    <lineage>
        <taxon>Eukaryota</taxon>
        <taxon>Metazoa</taxon>
        <taxon>Ecdysozoa</taxon>
        <taxon>Arthropoda</taxon>
        <taxon>Hexapoda</taxon>
        <taxon>Insecta</taxon>
        <taxon>Pterygota</taxon>
        <taxon>Neoptera</taxon>
        <taxon>Endopterygota</taxon>
        <taxon>Diptera</taxon>
        <taxon>Nematocera</taxon>
        <taxon>Culicoidea</taxon>
        <taxon>Culicidae</taxon>
        <taxon>Anophelinae</taxon>
        <taxon>Anopheles</taxon>
    </lineage>
</organism>
<evidence type="ECO:0000256" key="10">
    <source>
        <dbReference type="ARBA" id="ARBA00022837"/>
    </source>
</evidence>
<feature type="domain" description="Glycosyl hydrolase family 13 catalytic" evidence="18">
    <location>
        <begin position="32"/>
        <end position="405"/>
    </location>
</feature>
<evidence type="ECO:0000256" key="12">
    <source>
        <dbReference type="ARBA" id="ARBA00023214"/>
    </source>
</evidence>
<protein>
    <recommendedName>
        <fullName evidence="6">alpha-amylase</fullName>
        <ecNumber evidence="6">3.2.1.1</ecNumber>
    </recommendedName>
</protein>
<dbReference type="PRINTS" id="PR00110">
    <property type="entry name" value="ALPHAAMYLASE"/>
</dbReference>
<evidence type="ECO:0000313" key="20">
    <source>
        <dbReference type="EnsemblMetazoa" id="ASIC019382-PA"/>
    </source>
</evidence>
<evidence type="ECO:0000256" key="13">
    <source>
        <dbReference type="ARBA" id="ARBA00023277"/>
    </source>
</evidence>
<dbReference type="EC" id="3.2.1.1" evidence="6"/>
<evidence type="ECO:0000256" key="4">
    <source>
        <dbReference type="ARBA" id="ARBA00008061"/>
    </source>
</evidence>
<feature type="domain" description="Alpha-amylase C-terminal" evidence="17">
    <location>
        <begin position="414"/>
        <end position="507"/>
    </location>
</feature>
<keyword evidence="21" id="KW-1185">Reference proteome</keyword>
<keyword evidence="11" id="KW-1015">Disulfide bond</keyword>
<evidence type="ECO:0000256" key="14">
    <source>
        <dbReference type="ARBA" id="ARBA00023295"/>
    </source>
</evidence>
<evidence type="ECO:0000256" key="2">
    <source>
        <dbReference type="ARBA" id="ARBA00001913"/>
    </source>
</evidence>
<feature type="signal peptide" evidence="16">
    <location>
        <begin position="1"/>
        <end position="21"/>
    </location>
</feature>
<evidence type="ECO:0000256" key="11">
    <source>
        <dbReference type="ARBA" id="ARBA00023157"/>
    </source>
</evidence>
<dbReference type="GO" id="GO:0005975">
    <property type="term" value="P:carbohydrate metabolic process"/>
    <property type="evidence" value="ECO:0007669"/>
    <property type="project" value="InterPro"/>
</dbReference>
<evidence type="ECO:0000256" key="16">
    <source>
        <dbReference type="SAM" id="SignalP"/>
    </source>
</evidence>
<dbReference type="AlphaFoldDB" id="A0A084WLP1"/>
<evidence type="ECO:0000256" key="6">
    <source>
        <dbReference type="ARBA" id="ARBA00012595"/>
    </source>
</evidence>
<dbReference type="EMBL" id="ATLV01024268">
    <property type="status" value="NOT_ANNOTATED_CDS"/>
    <property type="molecule type" value="Genomic_DNA"/>
</dbReference>
<keyword evidence="8 16" id="KW-0732">Signal</keyword>
<keyword evidence="12" id="KW-0868">Chloride</keyword>
<dbReference type="PANTHER" id="PTHR43447">
    <property type="entry name" value="ALPHA-AMYLASE"/>
    <property type="match status" value="1"/>
</dbReference>
<reference evidence="20" key="2">
    <citation type="submission" date="2020-05" db="UniProtKB">
        <authorList>
            <consortium name="EnsemblMetazoa"/>
        </authorList>
    </citation>
    <scope>IDENTIFICATION</scope>
</reference>
<keyword evidence="9" id="KW-0378">Hydrolase</keyword>
<evidence type="ECO:0000313" key="19">
    <source>
        <dbReference type="EMBL" id="KFB51135.1"/>
    </source>
</evidence>
<accession>A0A084WLP1</accession>
<keyword evidence="10" id="KW-0106">Calcium</keyword>
<proteinExistence type="inferred from homology"/>
<evidence type="ECO:0000313" key="21">
    <source>
        <dbReference type="Proteomes" id="UP000030765"/>
    </source>
</evidence>
<dbReference type="EMBL" id="KE525351">
    <property type="protein sequence ID" value="KFB51135.1"/>
    <property type="molecule type" value="Genomic_DNA"/>
</dbReference>
<keyword evidence="14" id="KW-0326">Glycosidase</keyword>
<dbReference type="SMART" id="SM00642">
    <property type="entry name" value="Aamy"/>
    <property type="match status" value="1"/>
</dbReference>
<dbReference type="GO" id="GO:0004556">
    <property type="term" value="F:alpha-amylase activity"/>
    <property type="evidence" value="ECO:0007669"/>
    <property type="project" value="UniProtKB-UniRule"/>
</dbReference>
<dbReference type="STRING" id="74873.A0A084WLP1"/>
<sequence length="509" mass="56620">MAFLLMRTLAIGFMTISLVTGQFDPHFKAGHSAIVQLFEWRYEDIAQECREYLGPSGFGGVQLSPVNEVRDGDSWMDRYEPVSYRLVSRSGSELALRSMVESCNDAGVRVYVEVVLNHMARTVNNQGTIRGTGGSVANPTSRDYPDAPYSAGDFNDPCRIVNPHDPHELRHCWKEDRPDLNHGLARVRQRIVDFLNRLLALGVAGFFVDSALYMWPHDLRSIFDRVHNLSTAGGIFSPGTRPFVCFDLSYHGTGTPGITWTEYTDLGRVALDRFAYDIGNVLLRRKPFHYFVHLGTRLGYVPREKAIIYASSPALQRLPDADGDLWVVSARNRRAYQIALAFMLSHRYGLARITSSYDFNDPSEGPPSDARGNIEPVQFNDAGACRKPWVCEHRWSVVKKMVRFRRATNGTGVVSWVDNGQNQIAFCRDRVGFVAFNAEVSLTLKAPVYTCLAEGSYCDLISGGADPVGPGGECTGSSITVDYEGRTVVFIRGHVDEPFLALLATTQPG</sequence>
<dbReference type="Gene3D" id="3.20.20.80">
    <property type="entry name" value="Glycosidases"/>
    <property type="match status" value="1"/>
</dbReference>
<keyword evidence="13" id="KW-0119">Carbohydrate metabolism</keyword>
<comment type="subunit">
    <text evidence="5">Monomer.</text>
</comment>
<dbReference type="InterPro" id="IPR006047">
    <property type="entry name" value="GH13_cat_dom"/>
</dbReference>
<feature type="chain" id="PRO_5001785201" description="alpha-amylase" evidence="16">
    <location>
        <begin position="22"/>
        <end position="509"/>
    </location>
</feature>
<dbReference type="OMA" id="HEVRNCQ"/>
<evidence type="ECO:0000256" key="8">
    <source>
        <dbReference type="ARBA" id="ARBA00022729"/>
    </source>
</evidence>
<dbReference type="Pfam" id="PF02806">
    <property type="entry name" value="Alpha-amylase_C"/>
    <property type="match status" value="1"/>
</dbReference>
<dbReference type="InterPro" id="IPR031319">
    <property type="entry name" value="A-amylase_C"/>
</dbReference>
<dbReference type="InterPro" id="IPR006046">
    <property type="entry name" value="Alpha_amylase"/>
</dbReference>
<comment type="cofactor">
    <cofactor evidence="3">
        <name>chloride</name>
        <dbReference type="ChEBI" id="CHEBI:17996"/>
    </cofactor>
</comment>
<dbReference type="SMART" id="SM00632">
    <property type="entry name" value="Aamy_C"/>
    <property type="match status" value="1"/>
</dbReference>
<dbReference type="CDD" id="cd11317">
    <property type="entry name" value="AmyAc_bac_euk_AmyA"/>
    <property type="match status" value="1"/>
</dbReference>
<dbReference type="InterPro" id="IPR006048">
    <property type="entry name" value="A-amylase/branching_C"/>
</dbReference>
<dbReference type="InterPro" id="IPR013780">
    <property type="entry name" value="Glyco_hydro_b"/>
</dbReference>
<gene>
    <name evidence="19" type="ORF">ZHAS_00019382</name>
</gene>
<evidence type="ECO:0000256" key="9">
    <source>
        <dbReference type="ARBA" id="ARBA00022801"/>
    </source>
</evidence>
<comment type="cofactor">
    <cofactor evidence="2">
        <name>Ca(2+)</name>
        <dbReference type="ChEBI" id="CHEBI:29108"/>
    </cofactor>
</comment>